<comment type="caution">
    <text evidence="2">The sequence shown here is derived from an EMBL/GenBank/DDBJ whole genome shotgun (WGS) entry which is preliminary data.</text>
</comment>
<keyword evidence="3" id="KW-1185">Reference proteome</keyword>
<evidence type="ECO:0000256" key="1">
    <source>
        <dbReference type="SAM" id="MobiDB-lite"/>
    </source>
</evidence>
<protein>
    <submittedName>
        <fullName evidence="2">Uncharacterized protein</fullName>
    </submittedName>
</protein>
<organism evidence="2 3">
    <name type="scientific">Caerostris extrusa</name>
    <name type="common">Bark spider</name>
    <name type="synonym">Caerostris bankana</name>
    <dbReference type="NCBI Taxonomy" id="172846"/>
    <lineage>
        <taxon>Eukaryota</taxon>
        <taxon>Metazoa</taxon>
        <taxon>Ecdysozoa</taxon>
        <taxon>Arthropoda</taxon>
        <taxon>Chelicerata</taxon>
        <taxon>Arachnida</taxon>
        <taxon>Araneae</taxon>
        <taxon>Araneomorphae</taxon>
        <taxon>Entelegynae</taxon>
        <taxon>Araneoidea</taxon>
        <taxon>Araneidae</taxon>
        <taxon>Caerostris</taxon>
    </lineage>
</organism>
<gene>
    <name evidence="2" type="ORF">CEXT_22891</name>
</gene>
<dbReference type="EMBL" id="BPLR01014230">
    <property type="protein sequence ID" value="GIY67354.1"/>
    <property type="molecule type" value="Genomic_DNA"/>
</dbReference>
<evidence type="ECO:0000313" key="3">
    <source>
        <dbReference type="Proteomes" id="UP001054945"/>
    </source>
</evidence>
<sequence>MINILFHCSPLWKISLFRWVIQTWTRAPLPHQKKKREKKQFVFGFRHALFGLLRTSYQFHIIIKQKKLHSPTLNFSKQLPVTRSLKSNGWGITLGRINRGGKQADACFQGRSKDRTPTPQSGNRCAISDINLRQ</sequence>
<feature type="region of interest" description="Disordered" evidence="1">
    <location>
        <begin position="101"/>
        <end position="124"/>
    </location>
</feature>
<evidence type="ECO:0000313" key="2">
    <source>
        <dbReference type="EMBL" id="GIY67354.1"/>
    </source>
</evidence>
<dbReference type="AlphaFoldDB" id="A0AAV4VCH4"/>
<reference evidence="2 3" key="1">
    <citation type="submission" date="2021-06" db="EMBL/GenBank/DDBJ databases">
        <title>Caerostris extrusa draft genome.</title>
        <authorList>
            <person name="Kono N."/>
            <person name="Arakawa K."/>
        </authorList>
    </citation>
    <scope>NUCLEOTIDE SEQUENCE [LARGE SCALE GENOMIC DNA]</scope>
</reference>
<proteinExistence type="predicted"/>
<name>A0AAV4VCH4_CAEEX</name>
<dbReference type="Proteomes" id="UP001054945">
    <property type="component" value="Unassembled WGS sequence"/>
</dbReference>
<accession>A0AAV4VCH4</accession>